<dbReference type="EMBL" id="FUEG01000016">
    <property type="protein sequence ID" value="SJL12184.1"/>
    <property type="molecule type" value="Genomic_DNA"/>
</dbReference>
<organism evidence="1 2">
    <name type="scientific">Armillaria ostoyae</name>
    <name type="common">Armillaria root rot fungus</name>
    <dbReference type="NCBI Taxonomy" id="47428"/>
    <lineage>
        <taxon>Eukaryota</taxon>
        <taxon>Fungi</taxon>
        <taxon>Dikarya</taxon>
        <taxon>Basidiomycota</taxon>
        <taxon>Agaricomycotina</taxon>
        <taxon>Agaricomycetes</taxon>
        <taxon>Agaricomycetidae</taxon>
        <taxon>Agaricales</taxon>
        <taxon>Marasmiineae</taxon>
        <taxon>Physalacriaceae</taxon>
        <taxon>Armillaria</taxon>
    </lineage>
</organism>
<dbReference type="AlphaFoldDB" id="A0A284RTU9"/>
<protein>
    <submittedName>
        <fullName evidence="1">Uncharacterized protein</fullName>
    </submittedName>
</protein>
<reference evidence="2" key="1">
    <citation type="journal article" date="2017" name="Nat. Ecol. Evol.">
        <title>Genome expansion and lineage-specific genetic innovations in the forest pathogenic fungi Armillaria.</title>
        <authorList>
            <person name="Sipos G."/>
            <person name="Prasanna A.N."/>
            <person name="Walter M.C."/>
            <person name="O'Connor E."/>
            <person name="Balint B."/>
            <person name="Krizsan K."/>
            <person name="Kiss B."/>
            <person name="Hess J."/>
            <person name="Varga T."/>
            <person name="Slot J."/>
            <person name="Riley R."/>
            <person name="Boka B."/>
            <person name="Rigling D."/>
            <person name="Barry K."/>
            <person name="Lee J."/>
            <person name="Mihaltcheva S."/>
            <person name="LaButti K."/>
            <person name="Lipzen A."/>
            <person name="Waldron R."/>
            <person name="Moloney N.M."/>
            <person name="Sperisen C."/>
            <person name="Kredics L."/>
            <person name="Vagvoelgyi C."/>
            <person name="Patrignani A."/>
            <person name="Fitzpatrick D."/>
            <person name="Nagy I."/>
            <person name="Doyle S."/>
            <person name="Anderson J.B."/>
            <person name="Grigoriev I.V."/>
            <person name="Gueldener U."/>
            <person name="Muensterkoetter M."/>
            <person name="Nagy L.G."/>
        </authorList>
    </citation>
    <scope>NUCLEOTIDE SEQUENCE [LARGE SCALE GENOMIC DNA]</scope>
    <source>
        <strain evidence="2">C18/9</strain>
    </source>
</reference>
<sequence length="68" mass="7592">MSINFVKTRSIEPLFITATVTRGIHFCHNDPGVIPGHIVAPFKLFFDLHQKLLGVYAGLHIYLDLGNS</sequence>
<dbReference type="Proteomes" id="UP000219338">
    <property type="component" value="Unassembled WGS sequence"/>
</dbReference>
<evidence type="ECO:0000313" key="2">
    <source>
        <dbReference type="Proteomes" id="UP000219338"/>
    </source>
</evidence>
<proteinExistence type="predicted"/>
<accession>A0A284RTU9</accession>
<evidence type="ECO:0000313" key="1">
    <source>
        <dbReference type="EMBL" id="SJL12184.1"/>
    </source>
</evidence>
<keyword evidence="2" id="KW-1185">Reference proteome</keyword>
<gene>
    <name evidence="1" type="ORF">ARMOST_15606</name>
</gene>
<name>A0A284RTU9_ARMOS</name>